<dbReference type="RefSeq" id="WP_219574131.1">
    <property type="nucleotide sequence ID" value="NZ_CP120988.1"/>
</dbReference>
<keyword evidence="5 7" id="KW-0503">Monooxygenase</keyword>
<evidence type="ECO:0000259" key="6">
    <source>
        <dbReference type="Pfam" id="PF01494"/>
    </source>
</evidence>
<evidence type="ECO:0000256" key="4">
    <source>
        <dbReference type="ARBA" id="ARBA00023002"/>
    </source>
</evidence>
<dbReference type="EMBL" id="CP120988">
    <property type="protein sequence ID" value="WLQ54474.1"/>
    <property type="molecule type" value="Genomic_DNA"/>
</dbReference>
<sequence>MSLTPAPHRIAVVGGGIGGLAAALSIARAGHHVTLVEQAARFAEIGAGLQLAPNASHALDDLGVLGAVRRTAVAPPRLVMMDALSGDEVASLDLRSAAYTRRFTYPYLVTHRTDLHAALLSACQEHPSVALRTGHTVTHAEQDGSGVRLHFAGTSSELTADAVVAADGLHSRLRRALVGDGEPVCSRYVAFRGALPTDRMTGRMSQHAASEAVMVWAGPRMHLVQYPVRRGELYNQVAVFESDHYTPDSDAWGTEAELEERFAGTCRTVRDALPLIARDRRWPLFDRLPTDKWVHGRIALLGDAAHPMLQYLAQGACQALEDAVALGRALGRFSDPADAFAAYAGQRRERAARIQTGARRFGEICHLEGMGATLRNALFASRGPDDFDDVSWVWTPAPAAVTAP</sequence>
<dbReference type="Proteomes" id="UP001235744">
    <property type="component" value="Chromosome"/>
</dbReference>
<keyword evidence="4" id="KW-0560">Oxidoreductase</keyword>
<keyword evidence="3" id="KW-0274">FAD</keyword>
<protein>
    <submittedName>
        <fullName evidence="7">FAD-dependent monooxygenase</fullName>
    </submittedName>
</protein>
<feature type="domain" description="FAD-binding" evidence="6">
    <location>
        <begin position="10"/>
        <end position="354"/>
    </location>
</feature>
<evidence type="ECO:0000256" key="1">
    <source>
        <dbReference type="ARBA" id="ARBA00001974"/>
    </source>
</evidence>
<dbReference type="PANTHER" id="PTHR13789:SF318">
    <property type="entry name" value="GERANYLGERANYL DIPHOSPHATE REDUCTASE"/>
    <property type="match status" value="1"/>
</dbReference>
<dbReference type="PANTHER" id="PTHR13789">
    <property type="entry name" value="MONOOXYGENASE"/>
    <property type="match status" value="1"/>
</dbReference>
<name>A0ABY9IHV4_9ACTN</name>
<proteinExistence type="predicted"/>
<evidence type="ECO:0000256" key="3">
    <source>
        <dbReference type="ARBA" id="ARBA00022827"/>
    </source>
</evidence>
<dbReference type="InterPro" id="IPR050493">
    <property type="entry name" value="FAD-dep_Monooxygenase_BioMet"/>
</dbReference>
<gene>
    <name evidence="7" type="ORF">P8A19_03000</name>
</gene>
<evidence type="ECO:0000256" key="2">
    <source>
        <dbReference type="ARBA" id="ARBA00022630"/>
    </source>
</evidence>
<dbReference type="InterPro" id="IPR002938">
    <property type="entry name" value="FAD-bd"/>
</dbReference>
<dbReference type="Pfam" id="PF01494">
    <property type="entry name" value="FAD_binding_3"/>
    <property type="match status" value="1"/>
</dbReference>
<comment type="cofactor">
    <cofactor evidence="1">
        <name>FAD</name>
        <dbReference type="ChEBI" id="CHEBI:57692"/>
    </cofactor>
</comment>
<dbReference type="GO" id="GO:0004497">
    <property type="term" value="F:monooxygenase activity"/>
    <property type="evidence" value="ECO:0007669"/>
    <property type="project" value="UniProtKB-KW"/>
</dbReference>
<organism evidence="7 8">
    <name type="scientific">Streptomyces poriferorum</name>
    <dbReference type="NCBI Taxonomy" id="2798799"/>
    <lineage>
        <taxon>Bacteria</taxon>
        <taxon>Bacillati</taxon>
        <taxon>Actinomycetota</taxon>
        <taxon>Actinomycetes</taxon>
        <taxon>Kitasatosporales</taxon>
        <taxon>Streptomycetaceae</taxon>
        <taxon>Streptomyces</taxon>
    </lineage>
</organism>
<accession>A0ABY9IHV4</accession>
<reference evidence="7 8" key="1">
    <citation type="submission" date="2023-03" db="EMBL/GenBank/DDBJ databases">
        <title>Isolation and description of six Streptomyces strains from soil environments, able to metabolize different microbial glucans.</title>
        <authorList>
            <person name="Widen T."/>
            <person name="Larsbrink J."/>
        </authorList>
    </citation>
    <scope>NUCLEOTIDE SEQUENCE [LARGE SCALE GENOMIC DNA]</scope>
    <source>
        <strain evidence="7 8">Alt2</strain>
    </source>
</reference>
<evidence type="ECO:0000256" key="5">
    <source>
        <dbReference type="ARBA" id="ARBA00023033"/>
    </source>
</evidence>
<evidence type="ECO:0000313" key="7">
    <source>
        <dbReference type="EMBL" id="WLQ54474.1"/>
    </source>
</evidence>
<evidence type="ECO:0000313" key="8">
    <source>
        <dbReference type="Proteomes" id="UP001235744"/>
    </source>
</evidence>
<keyword evidence="8" id="KW-1185">Reference proteome</keyword>
<keyword evidence="2" id="KW-0285">Flavoprotein</keyword>